<dbReference type="Pfam" id="PF00379">
    <property type="entry name" value="Chitin_bind_4"/>
    <property type="match status" value="1"/>
</dbReference>
<gene>
    <name evidence="4" type="ORF">Fcan01_14093</name>
</gene>
<evidence type="ECO:0000256" key="2">
    <source>
        <dbReference type="PROSITE-ProRule" id="PRU00497"/>
    </source>
</evidence>
<dbReference type="PROSITE" id="PS51155">
    <property type="entry name" value="CHIT_BIND_RR_2"/>
    <property type="match status" value="1"/>
</dbReference>
<dbReference type="AlphaFoldDB" id="A0A226E216"/>
<dbReference type="InterPro" id="IPR031311">
    <property type="entry name" value="CHIT_BIND_RR_consensus"/>
</dbReference>
<sequence>MEGTPRNPNKGMEERTPPSTIKLIAVRVPRSGALPHSYPLIRPVTRDDGDKNMLSCVTVGVVHGANPNYSYHVKIDDAAHANYQEKAETRKGPDAVGFYSVVDPNGSLRTVEYTADDRGFNPTVTYSHAGSHVYHSHGSTAAAVGTYAPAFVQDSRVQIVDKFTGPPPALNVQPFQLPAPSSFANAGPLVVPAPVRPAPPPQLIAQAQGVEYAPAYMPPVTAFVQQQAYLPPPQVTYHQQVAQPVVQETYLPPPPPPQVTATYLPPPPPRQVTATYLPPPPPPPQEVVEVAQPVRETYLPPPRVTATYLPPPPPRVTATYLPPPPPRVTATYLPPRQEVVYEQPSPAVIAVEKPSLLVSAPKKVLQPEIVSVEKASVSLVQDSYSVAPVNTVTDYTGPTYPESIKITSANKPQHTYGPPNFTPGTPIGIVEEQPAAVTVVEKKPVKVHVSVVGPPPPPPPQVVHEHVVAQPPPPQIVQYAPQVQYVPQAQPIVQHQQVIHHQQPQQFIHHQPAAVAVPVAQKVVTAAAPLGLYAGAVGFHTGNSGPTQYLHSYGTQGFQVTSSRQFNKVLTQHAVAAPIQVQPQVQQVQEVYHHQPQQIAVPVQPAPVPVVQHHHVQPVVEQYHREVYAPKYIPPPAAPVVQVQHQHAQVAVPVVAPQPAAVYGPHHHLAQPVAAAAAVAVPVSGKKQNPLTFAYSYDQGGAKVSHSYSGSGW</sequence>
<protein>
    <submittedName>
        <fullName evidence="4">Cuticle protein 21</fullName>
    </submittedName>
</protein>
<dbReference type="PROSITE" id="PS00233">
    <property type="entry name" value="CHIT_BIND_RR_1"/>
    <property type="match status" value="1"/>
</dbReference>
<evidence type="ECO:0000313" key="4">
    <source>
        <dbReference type="EMBL" id="OXA51027.1"/>
    </source>
</evidence>
<organism evidence="4 5">
    <name type="scientific">Folsomia candida</name>
    <name type="common">Springtail</name>
    <dbReference type="NCBI Taxonomy" id="158441"/>
    <lineage>
        <taxon>Eukaryota</taxon>
        <taxon>Metazoa</taxon>
        <taxon>Ecdysozoa</taxon>
        <taxon>Arthropoda</taxon>
        <taxon>Hexapoda</taxon>
        <taxon>Collembola</taxon>
        <taxon>Entomobryomorpha</taxon>
        <taxon>Isotomoidea</taxon>
        <taxon>Isotomidae</taxon>
        <taxon>Proisotominae</taxon>
        <taxon>Folsomia</taxon>
    </lineage>
</organism>
<dbReference type="GO" id="GO:0042302">
    <property type="term" value="F:structural constituent of cuticle"/>
    <property type="evidence" value="ECO:0007669"/>
    <property type="project" value="UniProtKB-UniRule"/>
</dbReference>
<dbReference type="OrthoDB" id="6427684at2759"/>
<dbReference type="STRING" id="158441.A0A226E216"/>
<dbReference type="PRINTS" id="PR01217">
    <property type="entry name" value="PRICHEXTENSN"/>
</dbReference>
<accession>A0A226E216</accession>
<evidence type="ECO:0000256" key="3">
    <source>
        <dbReference type="SAM" id="MobiDB-lite"/>
    </source>
</evidence>
<keyword evidence="1 2" id="KW-0193">Cuticle</keyword>
<evidence type="ECO:0000313" key="5">
    <source>
        <dbReference type="Proteomes" id="UP000198287"/>
    </source>
</evidence>
<keyword evidence="5" id="KW-1185">Reference proteome</keyword>
<comment type="caution">
    <text evidence="4">The sequence shown here is derived from an EMBL/GenBank/DDBJ whole genome shotgun (WGS) entry which is preliminary data.</text>
</comment>
<dbReference type="OMA" id="QIRVVQP"/>
<dbReference type="EMBL" id="LNIX01000008">
    <property type="protein sequence ID" value="OXA51027.1"/>
    <property type="molecule type" value="Genomic_DNA"/>
</dbReference>
<proteinExistence type="predicted"/>
<dbReference type="InterPro" id="IPR000618">
    <property type="entry name" value="Insect_cuticle"/>
</dbReference>
<feature type="region of interest" description="Disordered" evidence="3">
    <location>
        <begin position="304"/>
        <end position="323"/>
    </location>
</feature>
<evidence type="ECO:0000256" key="1">
    <source>
        <dbReference type="ARBA" id="ARBA00022460"/>
    </source>
</evidence>
<dbReference type="Proteomes" id="UP000198287">
    <property type="component" value="Unassembled WGS sequence"/>
</dbReference>
<reference evidence="4 5" key="1">
    <citation type="submission" date="2015-12" db="EMBL/GenBank/DDBJ databases">
        <title>The genome of Folsomia candida.</title>
        <authorList>
            <person name="Faddeeva A."/>
            <person name="Derks M.F."/>
            <person name="Anvar Y."/>
            <person name="Smit S."/>
            <person name="Van Straalen N."/>
            <person name="Roelofs D."/>
        </authorList>
    </citation>
    <scope>NUCLEOTIDE SEQUENCE [LARGE SCALE GENOMIC DNA]</scope>
    <source>
        <strain evidence="4 5">VU population</strain>
        <tissue evidence="4">Whole body</tissue>
    </source>
</reference>
<name>A0A226E216_FOLCA</name>